<sequence length="115" mass="12980">MVVDANAKIVRELKIKTGTVKRLVKETAYYEKEAVQQAEKAENMKNEAQTEDEKYNAKKMAEVALESKQMIGDSKRRMEKAAQELLKLINDNTAELEDSAELVEEARQHIVAAGI</sequence>
<name>A0A1I7ZV04_9BILA</name>
<comment type="subcellular location">
    <subcellularLocation>
        <location evidence="6">Cytoplasm</location>
        <location evidence="6">Cytoskeleton</location>
    </subcellularLocation>
</comment>
<dbReference type="GO" id="GO:0005874">
    <property type="term" value="C:microtubule"/>
    <property type="evidence" value="ECO:0007669"/>
    <property type="project" value="UniProtKB-KW"/>
</dbReference>
<dbReference type="WBParaSite" id="L893_g29887.t1">
    <property type="protein sequence ID" value="L893_g29887.t1"/>
    <property type="gene ID" value="L893_g29887"/>
</dbReference>
<keyword evidence="6" id="KW-0963">Cytoplasm</keyword>
<dbReference type="PANTHER" id="PTHR21500:SF0">
    <property type="entry name" value="TUBULIN-SPECIFIC CHAPERONE A"/>
    <property type="match status" value="1"/>
</dbReference>
<feature type="coiled-coil region" evidence="7">
    <location>
        <begin position="31"/>
        <end position="95"/>
    </location>
</feature>
<dbReference type="InterPro" id="IPR004226">
    <property type="entry name" value="TBCA"/>
</dbReference>
<accession>A0A1I7ZV04</accession>
<keyword evidence="6" id="KW-0206">Cytoskeleton</keyword>
<dbReference type="Gene3D" id="1.20.58.90">
    <property type="match status" value="1"/>
</dbReference>
<keyword evidence="4 6" id="KW-0143">Chaperone</keyword>
<dbReference type="GO" id="GO:0007021">
    <property type="term" value="P:tubulin complex assembly"/>
    <property type="evidence" value="ECO:0007669"/>
    <property type="project" value="UniProtKB-UniRule"/>
</dbReference>
<comment type="subunit">
    <text evidence="5 6">Supercomplex made of cofactors A to E. Cofactors A and D function by capturing and stabilizing tubulin in a quasi-native conformation. Cofactor E binds to the cofactor D-tubulin complex; interaction with cofactor C then causes the release of tubulin polypeptides that are committed to the native state.</text>
</comment>
<evidence type="ECO:0000313" key="8">
    <source>
        <dbReference type="Proteomes" id="UP000095287"/>
    </source>
</evidence>
<dbReference type="SUPFAM" id="SSF46988">
    <property type="entry name" value="Tubulin chaperone cofactor A"/>
    <property type="match status" value="1"/>
</dbReference>
<evidence type="ECO:0000256" key="7">
    <source>
        <dbReference type="SAM" id="Coils"/>
    </source>
</evidence>
<keyword evidence="6" id="KW-0493">Microtubule</keyword>
<dbReference type="AlphaFoldDB" id="A0A1I7ZV04"/>
<organism evidence="8 9">
    <name type="scientific">Steinernema glaseri</name>
    <dbReference type="NCBI Taxonomy" id="37863"/>
    <lineage>
        <taxon>Eukaryota</taxon>
        <taxon>Metazoa</taxon>
        <taxon>Ecdysozoa</taxon>
        <taxon>Nematoda</taxon>
        <taxon>Chromadorea</taxon>
        <taxon>Rhabditida</taxon>
        <taxon>Tylenchina</taxon>
        <taxon>Panagrolaimomorpha</taxon>
        <taxon>Strongyloidoidea</taxon>
        <taxon>Steinernematidae</taxon>
        <taxon>Steinernema</taxon>
    </lineage>
</organism>
<keyword evidence="8" id="KW-1185">Reference proteome</keyword>
<dbReference type="GO" id="GO:0007023">
    <property type="term" value="P:post-chaperonin tubulin folding pathway"/>
    <property type="evidence" value="ECO:0007669"/>
    <property type="project" value="UniProtKB-UniRule"/>
</dbReference>
<evidence type="ECO:0000256" key="2">
    <source>
        <dbReference type="ARBA" id="ARBA00006806"/>
    </source>
</evidence>
<evidence type="ECO:0000256" key="6">
    <source>
        <dbReference type="RuleBase" id="RU364030"/>
    </source>
</evidence>
<dbReference type="PANTHER" id="PTHR21500">
    <property type="entry name" value="TUBULIN-SPECIFIC CHAPERONE A"/>
    <property type="match status" value="1"/>
</dbReference>
<keyword evidence="7" id="KW-0175">Coiled coil</keyword>
<protein>
    <recommendedName>
        <fullName evidence="3 6">Tubulin-specific chaperone A</fullName>
    </recommendedName>
</protein>
<evidence type="ECO:0000256" key="1">
    <source>
        <dbReference type="ARBA" id="ARBA00003046"/>
    </source>
</evidence>
<dbReference type="GO" id="GO:0048487">
    <property type="term" value="F:beta-tubulin binding"/>
    <property type="evidence" value="ECO:0007669"/>
    <property type="project" value="InterPro"/>
</dbReference>
<proteinExistence type="inferred from homology"/>
<comment type="function">
    <text evidence="1">Tubulin-folding protein; involved in the early step of the tubulin folding pathway.</text>
</comment>
<evidence type="ECO:0000256" key="3">
    <source>
        <dbReference type="ARBA" id="ARBA00015002"/>
    </source>
</evidence>
<reference evidence="9" key="1">
    <citation type="submission" date="2016-11" db="UniProtKB">
        <authorList>
            <consortium name="WormBaseParasite"/>
        </authorList>
    </citation>
    <scope>IDENTIFICATION</scope>
</reference>
<evidence type="ECO:0000313" key="9">
    <source>
        <dbReference type="WBParaSite" id="L893_g29887.t1"/>
    </source>
</evidence>
<dbReference type="Proteomes" id="UP000095287">
    <property type="component" value="Unplaced"/>
</dbReference>
<evidence type="ECO:0000256" key="4">
    <source>
        <dbReference type="ARBA" id="ARBA00023186"/>
    </source>
</evidence>
<dbReference type="InterPro" id="IPR036126">
    <property type="entry name" value="TBCA_sf"/>
</dbReference>
<evidence type="ECO:0000256" key="5">
    <source>
        <dbReference type="ARBA" id="ARBA00026055"/>
    </source>
</evidence>
<comment type="similarity">
    <text evidence="2 6">Belongs to the TBCA family.</text>
</comment>
<dbReference type="GO" id="GO:0005829">
    <property type="term" value="C:cytosol"/>
    <property type="evidence" value="ECO:0007669"/>
    <property type="project" value="TreeGrafter"/>
</dbReference>
<dbReference type="Pfam" id="PF02970">
    <property type="entry name" value="TBCA"/>
    <property type="match status" value="1"/>
</dbReference>